<evidence type="ECO:0000313" key="5">
    <source>
        <dbReference type="Proteomes" id="UP000610026"/>
    </source>
</evidence>
<dbReference type="Pfam" id="PF01541">
    <property type="entry name" value="GIY-YIG"/>
    <property type="match status" value="1"/>
</dbReference>
<protein>
    <recommendedName>
        <fullName evidence="3">GIY-YIG domain-containing protein</fullName>
    </recommendedName>
</protein>
<evidence type="ECO:0000259" key="3">
    <source>
        <dbReference type="Pfam" id="PF01541"/>
    </source>
</evidence>
<dbReference type="RefSeq" id="YP_010671618.1">
    <property type="nucleotide sequence ID" value="NC_070969.1"/>
</dbReference>
<name>A0A889IQZ7_9CAUD</name>
<dbReference type="InterPro" id="IPR000305">
    <property type="entry name" value="GIY-YIG_endonuc"/>
</dbReference>
<sequence length="170" mass="20308">MIELTPRWRRRHKNRHDHERIEREWQEKYGYGRLNKREEPAPTGDVYLIICKPTAQAYVGQTRNAKQRFSAHKGELRRGDHSSTLLQQAWDEHGEDAFLFTVVERRIDALFLHAREQFWMWRFEGRLLNASETAHPDRSHGVRQQMLKTFTDEELIAELKRRNTAVMVVS</sequence>
<organism evidence="4 5">
    <name type="scientific">Pseudomonas phage Itty13</name>
    <dbReference type="NCBI Taxonomy" id="2805750"/>
    <lineage>
        <taxon>Viruses</taxon>
        <taxon>Duplodnaviria</taxon>
        <taxon>Heunggongvirae</taxon>
        <taxon>Uroviricota</taxon>
        <taxon>Caudoviricetes</taxon>
        <taxon>Ittyvirus</taxon>
        <taxon>Ittyvirus itty13</taxon>
    </lineage>
</organism>
<dbReference type="EMBL" id="MW460249">
    <property type="protein sequence ID" value="QRE00605.1"/>
    <property type="molecule type" value="Genomic_DNA"/>
</dbReference>
<feature type="domain" description="GIY-YIG" evidence="3">
    <location>
        <begin position="46"/>
        <end position="119"/>
    </location>
</feature>
<keyword evidence="5" id="KW-1185">Reference proteome</keyword>
<dbReference type="GeneID" id="77947872"/>
<proteinExistence type="predicted"/>
<dbReference type="Gene3D" id="3.40.1440.10">
    <property type="entry name" value="GIY-YIG endonuclease"/>
    <property type="match status" value="1"/>
</dbReference>
<dbReference type="InterPro" id="IPR035901">
    <property type="entry name" value="GIY-YIG_endonuc_sf"/>
</dbReference>
<accession>A0A889IQZ7</accession>
<keyword evidence="2" id="KW-0460">Magnesium</keyword>
<dbReference type="SUPFAM" id="SSF82771">
    <property type="entry name" value="GIY-YIG endonuclease"/>
    <property type="match status" value="1"/>
</dbReference>
<dbReference type="CDD" id="cd10437">
    <property type="entry name" value="GIY-YIG_HE_I-TevI_like"/>
    <property type="match status" value="1"/>
</dbReference>
<evidence type="ECO:0000313" key="4">
    <source>
        <dbReference type="EMBL" id="QRE00605.1"/>
    </source>
</evidence>
<dbReference type="KEGG" id="vg:77947872"/>
<evidence type="ECO:0000256" key="1">
    <source>
        <dbReference type="ARBA" id="ARBA00001946"/>
    </source>
</evidence>
<evidence type="ECO:0000256" key="2">
    <source>
        <dbReference type="ARBA" id="ARBA00022842"/>
    </source>
</evidence>
<dbReference type="Proteomes" id="UP000610026">
    <property type="component" value="Segment"/>
</dbReference>
<comment type="cofactor">
    <cofactor evidence="1">
        <name>Mg(2+)</name>
        <dbReference type="ChEBI" id="CHEBI:18420"/>
    </cofactor>
</comment>
<reference evidence="4" key="1">
    <citation type="submission" date="2021-01" db="EMBL/GenBank/DDBJ databases">
        <authorList>
            <person name="Ben Porat S."/>
            <person name="Alkalay-Oren S."/>
            <person name="Coppenhagen-Glazer S."/>
            <person name="Hazan R."/>
        </authorList>
    </citation>
    <scope>NUCLEOTIDE SEQUENCE</scope>
</reference>